<proteinExistence type="predicted"/>
<name>A0A8T2RV01_CERRI</name>
<feature type="region of interest" description="Disordered" evidence="3">
    <location>
        <begin position="148"/>
        <end position="176"/>
    </location>
</feature>
<organism evidence="6 7">
    <name type="scientific">Ceratopteris richardii</name>
    <name type="common">Triangle waterfern</name>
    <dbReference type="NCBI Taxonomy" id="49495"/>
    <lineage>
        <taxon>Eukaryota</taxon>
        <taxon>Viridiplantae</taxon>
        <taxon>Streptophyta</taxon>
        <taxon>Embryophyta</taxon>
        <taxon>Tracheophyta</taxon>
        <taxon>Polypodiopsida</taxon>
        <taxon>Polypodiidae</taxon>
        <taxon>Polypodiales</taxon>
        <taxon>Pteridineae</taxon>
        <taxon>Pteridaceae</taxon>
        <taxon>Parkerioideae</taxon>
        <taxon>Ceratopteris</taxon>
    </lineage>
</organism>
<dbReference type="Pfam" id="PF22946">
    <property type="entry name" value="SPEF2_D5"/>
    <property type="match status" value="1"/>
</dbReference>
<dbReference type="PANTHER" id="PTHR14919:SF0">
    <property type="entry name" value="SPERM FLAGELLAR PROTEIN 2"/>
    <property type="match status" value="1"/>
</dbReference>
<accession>A0A8T2RV01</accession>
<feature type="coiled-coil region" evidence="2">
    <location>
        <begin position="182"/>
        <end position="274"/>
    </location>
</feature>
<keyword evidence="1" id="KW-0150">Chloroplast</keyword>
<feature type="region of interest" description="Disordered" evidence="3">
    <location>
        <begin position="1226"/>
        <end position="1252"/>
    </location>
</feature>
<keyword evidence="2" id="KW-0175">Coiled coil</keyword>
<evidence type="ECO:0000256" key="2">
    <source>
        <dbReference type="SAM" id="Coils"/>
    </source>
</evidence>
<feature type="domain" description="CPC1/SPEF2" evidence="4">
    <location>
        <begin position="264"/>
        <end position="368"/>
    </location>
</feature>
<keyword evidence="1" id="KW-0934">Plastid</keyword>
<evidence type="ECO:0000259" key="5">
    <source>
        <dbReference type="Pfam" id="PF24082"/>
    </source>
</evidence>
<evidence type="ECO:0000256" key="1">
    <source>
        <dbReference type="ARBA" id="ARBA00022528"/>
    </source>
</evidence>
<feature type="region of interest" description="Disordered" evidence="3">
    <location>
        <begin position="571"/>
        <end position="623"/>
    </location>
</feature>
<dbReference type="OrthoDB" id="535826at2759"/>
<keyword evidence="7" id="KW-1185">Reference proteome</keyword>
<feature type="region of interest" description="Disordered" evidence="3">
    <location>
        <begin position="1613"/>
        <end position="1634"/>
    </location>
</feature>
<dbReference type="EMBL" id="CM035429">
    <property type="protein sequence ID" value="KAH7299243.1"/>
    <property type="molecule type" value="Genomic_DNA"/>
</dbReference>
<dbReference type="InterPro" id="IPR054517">
    <property type="entry name" value="SPEF2_D5"/>
</dbReference>
<dbReference type="Proteomes" id="UP000825935">
    <property type="component" value="Chromosome 24"/>
</dbReference>
<protein>
    <submittedName>
        <fullName evidence="6">Uncharacterized protein</fullName>
    </submittedName>
</protein>
<dbReference type="InterPro" id="IPR052634">
    <property type="entry name" value="Sperm_flagellar-bone_growth"/>
</dbReference>
<dbReference type="InterPro" id="IPR056199">
    <property type="entry name" value="SPEF2_C"/>
</dbReference>
<dbReference type="InterPro" id="IPR027417">
    <property type="entry name" value="P-loop_NTPase"/>
</dbReference>
<evidence type="ECO:0000256" key="3">
    <source>
        <dbReference type="SAM" id="MobiDB-lite"/>
    </source>
</evidence>
<dbReference type="OMA" id="CPAHIIA"/>
<feature type="compositionally biased region" description="Polar residues" evidence="3">
    <location>
        <begin position="1613"/>
        <end position="1624"/>
    </location>
</feature>
<feature type="region of interest" description="Disordered" evidence="3">
    <location>
        <begin position="490"/>
        <end position="528"/>
    </location>
</feature>
<dbReference type="PANTHER" id="PTHR14919">
    <property type="entry name" value="KPL2-RELATED"/>
    <property type="match status" value="1"/>
</dbReference>
<evidence type="ECO:0000259" key="4">
    <source>
        <dbReference type="Pfam" id="PF22946"/>
    </source>
</evidence>
<evidence type="ECO:0000313" key="6">
    <source>
        <dbReference type="EMBL" id="KAH7299243.1"/>
    </source>
</evidence>
<dbReference type="Gene3D" id="3.40.50.300">
    <property type="entry name" value="P-loop containing nucleotide triphosphate hydrolases"/>
    <property type="match status" value="1"/>
</dbReference>
<sequence length="1882" mass="210881">MAVESYGRVALKEAHRMWPFGMGFGVFMAIVLKEQAQRLYQIKNVEAASKMQDRRRKLIHEAFQNHLRQRRIKELCEVSQHASALARLSTIGIQDSAAEVSVSEKVDRERLSAVEMDRLNFEDEVRHFENKGYELGADTAADLTSVSENLGKSKDKHKDVNKSSKDAKPSKKAKLDETLESIQDGNNALLAIKERVSRAEKEKFEMEQKQRADEFNAKQREKEIEELSRKHEEYERMMKCQVDEAQRAAELQAAENLEKDKLAVRLELEQLIAEQRNREWEAVLARDREVLTMMKHDRDDELNIEQHLWQEERQRKLDQKQRKHNNFCREILLQILNLAERSAAFKLSTNCNLSSIEWWEWKNLFVKGSIQPVDLNSQPLESEKELFEDDEMAEKVAVMDYIKNEGEWKFDQPINSNKELGDIIYHLFNEEDSDTDFEPPPYLSCMELKLAVLSSPFAGKTFASKQLENKFGIVHLEMENIIASAIAQASREEENMQNPDKNYGQETSDVDTLEEPSSRDGNEVQPAKVSTILPKVALGRQAQEAISNGLQVPDEVAVQLLLHTLKSLDSDETETLSVSPKGVKKKKDLSATETASKLKGNSKTSTQTSAAHKGVKEKGGSSKGAQIMEKMYSGFILDGFPSTRQQAELLYRGLNGLGLTLNSTKTQFTSLLAPPPYSDLAINKCSYPLDALFVLDPLKETDALKVALGKYVDPKTGSFYHLEFDPPPENDRTGIVSRLKAIEDVNVAVQRIKEGMETWNGLFEWISEFSNVHLVHHDEKMRLNLDEAYSIVQGILDTKNKITAASDAAKAAIEAEESASRAACEAEKASSQMNEIAHKLFLAKLAEIEALTVLERTNNDPVAKDILKKKVSESTSRYLQEATKAVKEADSMAEASRKASEDALQARNVAEEAVSSLSIVMQAREQALAAAESAKLSATKAASAYQRAQTAANNAALNLGEITSSLGNTEKSFFKQKISELSVQSSQNKIDIPPVIDSIACPSEPKQDESGLRKLWQATEGAYMNKLSGFFRKLRLERENAKKSLMEIKGNLMTFLKRQDQRQTCLDDFQGKYNRIECSQRLAPKMKKQLQKAADDFFKKLHVITEGFLKEAQVNHQKSLNRWIQERTDAVSESFTMLVNIELERFLGTCCLLYEHFRKRSSSHIRDKFMDGNGLRSLSTKQTKSLPSLPGWLSSIGTACPSLQQILEQAIVSSNAIAKAIIEPENSNSNQLDSGHKTRGKGQKGMNDSNEKKETILDAGSEKLTKVAQDEIQLLLLRLERLASKACRQLWSSEELLEGSRAQLSILVEHSRKVKNEATDEVIAIVQEAIEEGIPLWYYMCLDGEHLAIDETKLQMDPPNPLGLQTLPDLTNFHYQLLEELVRTFQEGFDKGYVSLSQALERVEQAIEVVHTICKNDCKFSMIPRVPGSKSRPGGPFQVWKDYTDEIIKTSSKSLDQIIDWRFFLVSLMDMHFHNFISTASVDDILNAHIALKGADQECSTSIQLSQFLSTELWFDTDNGYISGQHLKQIMFKMFSSNNALPWQTLLIYLCKDPDIELALKKAYAAIKGNLSGDFVLTAKDLLKVLYPYGESGALDQGFHIWSSQHIQNLLQSKTNEAAEQSASGGDELENSASGSSKLYARSIDACRGSKPSDQSFISSEMIAGVLNKGQSNAGNTEAQISKDGCIKTRISKVDDREIRISEIGQVQREGNSSVEEKSNTLSVTEKEVFKSETSGKRENNIVDSEMRISRKEEMRASKMDANDMMLTELGQICDIADIKFEEEQADEEGKSASDQFEVCSLFSEQAVAVMNEFLIACRKALSPSLSDNVSDTTHISIPESETAFSVAELLASELLSTLKARFGSNMLLVMQPSSALSSSGT</sequence>
<feature type="domain" description="SPEF2 C-terminal" evidence="5">
    <location>
        <begin position="1455"/>
        <end position="1563"/>
    </location>
</feature>
<feature type="compositionally biased region" description="Basic and acidic residues" evidence="3">
    <location>
        <begin position="151"/>
        <end position="176"/>
    </location>
</feature>
<comment type="caution">
    <text evidence="6">The sequence shown here is derived from an EMBL/GenBank/DDBJ whole genome shotgun (WGS) entry which is preliminary data.</text>
</comment>
<reference evidence="6" key="1">
    <citation type="submission" date="2021-08" db="EMBL/GenBank/DDBJ databases">
        <title>WGS assembly of Ceratopteris richardii.</title>
        <authorList>
            <person name="Marchant D.B."/>
            <person name="Chen G."/>
            <person name="Jenkins J."/>
            <person name="Shu S."/>
            <person name="Leebens-Mack J."/>
            <person name="Grimwood J."/>
            <person name="Schmutz J."/>
            <person name="Soltis P."/>
            <person name="Soltis D."/>
            <person name="Chen Z.-H."/>
        </authorList>
    </citation>
    <scope>NUCLEOTIDE SEQUENCE</scope>
    <source>
        <strain evidence="6">Whitten #5841</strain>
        <tissue evidence="6">Leaf</tissue>
    </source>
</reference>
<feature type="compositionally biased region" description="Polar residues" evidence="3">
    <location>
        <begin position="591"/>
        <end position="610"/>
    </location>
</feature>
<feature type="compositionally biased region" description="Polar residues" evidence="3">
    <location>
        <begin position="496"/>
        <end position="507"/>
    </location>
</feature>
<dbReference type="Pfam" id="PF24082">
    <property type="entry name" value="SPEF2_C"/>
    <property type="match status" value="1"/>
</dbReference>
<gene>
    <name evidence="6" type="ORF">KP509_24G001900</name>
</gene>
<evidence type="ECO:0000313" key="7">
    <source>
        <dbReference type="Proteomes" id="UP000825935"/>
    </source>
</evidence>